<dbReference type="AlphaFoldDB" id="A0A673AP92"/>
<dbReference type="GO" id="GO:0003723">
    <property type="term" value="F:RNA binding"/>
    <property type="evidence" value="ECO:0007669"/>
    <property type="project" value="InterPro"/>
</dbReference>
<evidence type="ECO:0000313" key="3">
    <source>
        <dbReference type="Ensembl" id="ENSSORP00005031089.1"/>
    </source>
</evidence>
<reference evidence="3" key="3">
    <citation type="submission" date="2025-09" db="UniProtKB">
        <authorList>
            <consortium name="Ensembl"/>
        </authorList>
    </citation>
    <scope>IDENTIFICATION</scope>
</reference>
<dbReference type="Ensembl" id="ENSSORT00005031957.1">
    <property type="protein sequence ID" value="ENSSORP00005031089.1"/>
    <property type="gene ID" value="ENSSORG00005014831.1"/>
</dbReference>
<dbReference type="Gene3D" id="3.40.50.300">
    <property type="entry name" value="P-loop containing nucleotide triphosphate hydrolases"/>
    <property type="match status" value="1"/>
</dbReference>
<dbReference type="PANTHER" id="PTHR14241">
    <property type="entry name" value="INTERFERON-INDUCED PROTEIN 44"/>
    <property type="match status" value="1"/>
</dbReference>
<dbReference type="Proteomes" id="UP000472271">
    <property type="component" value="Chromosome 21"/>
</dbReference>
<gene>
    <name evidence="3" type="primary">LOC115412714</name>
</gene>
<evidence type="ECO:0000259" key="2">
    <source>
        <dbReference type="Pfam" id="PF00910"/>
    </source>
</evidence>
<dbReference type="OrthoDB" id="25620at2759"/>
<protein>
    <submittedName>
        <fullName evidence="3">Interferon-induced protein 44-like</fullName>
    </submittedName>
</protein>
<dbReference type="GeneID" id="115412714"/>
<accession>A0A673AP92</accession>
<reference evidence="3" key="1">
    <citation type="submission" date="2019-06" db="EMBL/GenBank/DDBJ databases">
        <authorList>
            <consortium name="Wellcome Sanger Institute Data Sharing"/>
        </authorList>
    </citation>
    <scope>NUCLEOTIDE SEQUENCE [LARGE SCALE GENOMIC DNA]</scope>
</reference>
<dbReference type="SUPFAM" id="SSF52540">
    <property type="entry name" value="P-loop containing nucleoside triphosphate hydrolases"/>
    <property type="match status" value="1"/>
</dbReference>
<dbReference type="GO" id="GO:0006955">
    <property type="term" value="P:immune response"/>
    <property type="evidence" value="ECO:0007669"/>
    <property type="project" value="TreeGrafter"/>
</dbReference>
<dbReference type="PANTHER" id="PTHR14241:SF1">
    <property type="entry name" value="INTERFERON-INDUCED PROTEIN 44-RELATED"/>
    <property type="match status" value="1"/>
</dbReference>
<feature type="region of interest" description="Disordered" evidence="1">
    <location>
        <begin position="1"/>
        <end position="20"/>
    </location>
</feature>
<dbReference type="InterPro" id="IPR000605">
    <property type="entry name" value="Helicase_SF3_ssDNA/RNA_vir"/>
</dbReference>
<dbReference type="InterPro" id="IPR027417">
    <property type="entry name" value="P-loop_NTPase"/>
</dbReference>
<dbReference type="GO" id="GO:0003724">
    <property type="term" value="F:RNA helicase activity"/>
    <property type="evidence" value="ECO:0007669"/>
    <property type="project" value="InterPro"/>
</dbReference>
<dbReference type="RefSeq" id="XP_029981199.1">
    <property type="nucleotide sequence ID" value="XM_030125339.1"/>
</dbReference>
<keyword evidence="4" id="KW-1185">Reference proteome</keyword>
<name>A0A673AP92_9TELE</name>
<dbReference type="InParanoid" id="A0A673AP92"/>
<proteinExistence type="predicted"/>
<organism evidence="3 4">
    <name type="scientific">Sphaeramia orbicularis</name>
    <name type="common">orbiculate cardinalfish</name>
    <dbReference type="NCBI Taxonomy" id="375764"/>
    <lineage>
        <taxon>Eukaryota</taxon>
        <taxon>Metazoa</taxon>
        <taxon>Chordata</taxon>
        <taxon>Craniata</taxon>
        <taxon>Vertebrata</taxon>
        <taxon>Euteleostomi</taxon>
        <taxon>Actinopterygii</taxon>
        <taxon>Neopterygii</taxon>
        <taxon>Teleostei</taxon>
        <taxon>Neoteleostei</taxon>
        <taxon>Acanthomorphata</taxon>
        <taxon>Gobiaria</taxon>
        <taxon>Kurtiformes</taxon>
        <taxon>Apogonoidei</taxon>
        <taxon>Apogonidae</taxon>
        <taxon>Apogoninae</taxon>
        <taxon>Sphaeramia</taxon>
    </lineage>
</organism>
<feature type="domain" description="Helicase superfamily 3 single-stranded DNA/RNA virus" evidence="2">
    <location>
        <begin position="49"/>
        <end position="98"/>
    </location>
</feature>
<sequence>MGGNSSSEPEPCPTFDQPWRKIDWGSKEENLRFATEYQPLKDDIKHLRILLYGPVGAGKSSFINSISTALTSRMVLTAAVNANNKAKSFTNQYTTHKILKGRGVYCSFICNDIMGLEDGEDVGVRAEDIKLAMEGHVEDGYKFNPASSLSKDDNKYRPCPTPDEKVHVLVCVLNANALEIKPSVIQKMKAIRETARDMGIPQLAIATQIDEACPEIQKDLKNVYKSKHLREKMCFLSSNVGIPLNCIFAVKNYSDGDNNCDDNMDTLILTALRSMLNVGDDFINAM</sequence>
<reference evidence="3" key="2">
    <citation type="submission" date="2025-08" db="UniProtKB">
        <authorList>
            <consortium name="Ensembl"/>
        </authorList>
    </citation>
    <scope>IDENTIFICATION</scope>
</reference>
<dbReference type="Pfam" id="PF00910">
    <property type="entry name" value="RNA_helicase"/>
    <property type="match status" value="1"/>
</dbReference>
<evidence type="ECO:0000313" key="4">
    <source>
        <dbReference type="Proteomes" id="UP000472271"/>
    </source>
</evidence>
<evidence type="ECO:0000256" key="1">
    <source>
        <dbReference type="SAM" id="MobiDB-lite"/>
    </source>
</evidence>